<dbReference type="PANTHER" id="PTHR43272">
    <property type="entry name" value="LONG-CHAIN-FATTY-ACID--COA LIGASE"/>
    <property type="match status" value="1"/>
</dbReference>
<sequence>MGGNQSYIYSVPVTEKKEGETAIYRHVNYKQEIVKSPNEEIQNLQDLLINSHSKFKDREFVGKRDPVTNKFTYKTYGEEFEDAKAIGSSIKNLSLSYETNDYKNLNLRLIGINSRNRIEWNTVDWACALYNFTLVPFYDTLGPETTSYVFEQTQMTTCFCSQQSIKLILQVPKTYNLKNIVSFDDLEESLIEQVKKAGFNLLMFKDLIQQGKQQMQEMPKDIKPDQVFTFSYTSGTTGLPKGVMLTHRNFVSIIAALDEKDPNENDNMLCFLPLPHSMQRIVNAICWYTGTKIAFFGGDIQKLKEDLQDCQPTLMVLVPRLFNRFYEAIQNEINKLKGFQALLVKYAIQSKLQNLTTKNQYHHILYDKLVFNKMKQAFGGKIRLALSASAPISTEILNFFKIVLGCPIYEAYGQTEGLGLEFCTSRYDVKAPRTVGGICGQLEMKLIDVPEMNYLSTDKNEQGESYPRGEICVRGSSVFAGYYKDEEKTKEAIDGEGWLHSGDIGCLWPSGSLQIIDRKKNIFKLSQGEYIAPEKVENIYCTARGVQEAFLYGDSLQNYCVGIIVPNPKEIKVIAKELNIQTEDLQELCKNKDIIQFYQKTIVEKGKSCKLFTFEQALKIYLEPKSFISLGICSSSFKLIRFQAREHYKEIIKQLYATQ</sequence>
<evidence type="ECO:0000313" key="4">
    <source>
        <dbReference type="EMBL" id="EAR88644.2"/>
    </source>
</evidence>
<dbReference type="Gene3D" id="3.40.50.12780">
    <property type="entry name" value="N-terminal domain of ligase-like"/>
    <property type="match status" value="1"/>
</dbReference>
<dbReference type="GeneID" id="7844353"/>
<evidence type="ECO:0000313" key="5">
    <source>
        <dbReference type="Proteomes" id="UP000009168"/>
    </source>
</evidence>
<dbReference type="InterPro" id="IPR020845">
    <property type="entry name" value="AMP-binding_CS"/>
</dbReference>
<feature type="domain" description="AMP-dependent synthetase/ligase" evidence="3">
    <location>
        <begin position="70"/>
        <end position="483"/>
    </location>
</feature>
<dbReference type="FunCoup" id="Q22SZ4">
    <property type="interactions" value="19"/>
</dbReference>
<dbReference type="OrthoDB" id="1700726at2759"/>
<dbReference type="EMBL" id="GG662840">
    <property type="protein sequence ID" value="EAR88644.2"/>
    <property type="molecule type" value="Genomic_DNA"/>
</dbReference>
<dbReference type="GO" id="GO:0004467">
    <property type="term" value="F:long-chain fatty acid-CoA ligase activity"/>
    <property type="evidence" value="ECO:0007669"/>
    <property type="project" value="TreeGrafter"/>
</dbReference>
<dbReference type="GO" id="GO:0016020">
    <property type="term" value="C:membrane"/>
    <property type="evidence" value="ECO:0007669"/>
    <property type="project" value="TreeGrafter"/>
</dbReference>
<dbReference type="STRING" id="312017.Q22SZ4"/>
<dbReference type="InterPro" id="IPR000873">
    <property type="entry name" value="AMP-dep_synth/lig_dom"/>
</dbReference>
<proteinExistence type="predicted"/>
<gene>
    <name evidence="4" type="ORF">TTHERM_00187230</name>
</gene>
<dbReference type="Pfam" id="PF00501">
    <property type="entry name" value="AMP-binding"/>
    <property type="match status" value="1"/>
</dbReference>
<keyword evidence="1" id="KW-0547">Nucleotide-binding</keyword>
<dbReference type="SUPFAM" id="SSF56801">
    <property type="entry name" value="Acetyl-CoA synthetase-like"/>
    <property type="match status" value="1"/>
</dbReference>
<dbReference type="HOGENOM" id="CLU_000022_45_4_1"/>
<name>Q22SZ4_TETTS</name>
<dbReference type="Proteomes" id="UP000009168">
    <property type="component" value="Unassembled WGS sequence"/>
</dbReference>
<dbReference type="GO" id="GO:0005783">
    <property type="term" value="C:endoplasmic reticulum"/>
    <property type="evidence" value="ECO:0007669"/>
    <property type="project" value="TreeGrafter"/>
</dbReference>
<dbReference type="InParanoid" id="Q22SZ4"/>
<dbReference type="GO" id="GO:0005524">
    <property type="term" value="F:ATP binding"/>
    <property type="evidence" value="ECO:0007669"/>
    <property type="project" value="UniProtKB-KW"/>
</dbReference>
<keyword evidence="2" id="KW-0067">ATP-binding</keyword>
<evidence type="ECO:0000256" key="1">
    <source>
        <dbReference type="ARBA" id="ARBA00022741"/>
    </source>
</evidence>
<dbReference type="InterPro" id="IPR042099">
    <property type="entry name" value="ANL_N_sf"/>
</dbReference>
<dbReference type="PANTHER" id="PTHR43272:SF33">
    <property type="entry name" value="AMP-BINDING DOMAIN-CONTAINING PROTEIN-RELATED"/>
    <property type="match status" value="1"/>
</dbReference>
<protein>
    <submittedName>
        <fullName evidence="4">AMP-binding enzyme family protein</fullName>
    </submittedName>
</protein>
<organism evidence="4 5">
    <name type="scientific">Tetrahymena thermophila (strain SB210)</name>
    <dbReference type="NCBI Taxonomy" id="312017"/>
    <lineage>
        <taxon>Eukaryota</taxon>
        <taxon>Sar</taxon>
        <taxon>Alveolata</taxon>
        <taxon>Ciliophora</taxon>
        <taxon>Intramacronucleata</taxon>
        <taxon>Oligohymenophorea</taxon>
        <taxon>Hymenostomatida</taxon>
        <taxon>Tetrahymenina</taxon>
        <taxon>Tetrahymenidae</taxon>
        <taxon>Tetrahymena</taxon>
    </lineage>
</organism>
<accession>Q22SZ4</accession>
<dbReference type="PROSITE" id="PS00455">
    <property type="entry name" value="AMP_BINDING"/>
    <property type="match status" value="1"/>
</dbReference>
<evidence type="ECO:0000256" key="2">
    <source>
        <dbReference type="ARBA" id="ARBA00022840"/>
    </source>
</evidence>
<evidence type="ECO:0000259" key="3">
    <source>
        <dbReference type="Pfam" id="PF00501"/>
    </source>
</evidence>
<dbReference type="AlphaFoldDB" id="Q22SZ4"/>
<reference evidence="5" key="1">
    <citation type="journal article" date="2006" name="PLoS Biol.">
        <title>Macronuclear genome sequence of the ciliate Tetrahymena thermophila, a model eukaryote.</title>
        <authorList>
            <person name="Eisen J.A."/>
            <person name="Coyne R.S."/>
            <person name="Wu M."/>
            <person name="Wu D."/>
            <person name="Thiagarajan M."/>
            <person name="Wortman J.R."/>
            <person name="Badger J.H."/>
            <person name="Ren Q."/>
            <person name="Amedeo P."/>
            <person name="Jones K.M."/>
            <person name="Tallon L.J."/>
            <person name="Delcher A.L."/>
            <person name="Salzberg S.L."/>
            <person name="Silva J.C."/>
            <person name="Haas B.J."/>
            <person name="Majoros W.H."/>
            <person name="Farzad M."/>
            <person name="Carlton J.M."/>
            <person name="Smith R.K. Jr."/>
            <person name="Garg J."/>
            <person name="Pearlman R.E."/>
            <person name="Karrer K.M."/>
            <person name="Sun L."/>
            <person name="Manning G."/>
            <person name="Elde N.C."/>
            <person name="Turkewitz A.P."/>
            <person name="Asai D.J."/>
            <person name="Wilkes D.E."/>
            <person name="Wang Y."/>
            <person name="Cai H."/>
            <person name="Collins K."/>
            <person name="Stewart B.A."/>
            <person name="Lee S.R."/>
            <person name="Wilamowska K."/>
            <person name="Weinberg Z."/>
            <person name="Ruzzo W.L."/>
            <person name="Wloga D."/>
            <person name="Gaertig J."/>
            <person name="Frankel J."/>
            <person name="Tsao C.-C."/>
            <person name="Gorovsky M.A."/>
            <person name="Keeling P.J."/>
            <person name="Waller R.F."/>
            <person name="Patron N.J."/>
            <person name="Cherry J.M."/>
            <person name="Stover N.A."/>
            <person name="Krieger C.J."/>
            <person name="del Toro C."/>
            <person name="Ryder H.F."/>
            <person name="Williamson S.C."/>
            <person name="Barbeau R.A."/>
            <person name="Hamilton E.P."/>
            <person name="Orias E."/>
        </authorList>
    </citation>
    <scope>NUCLEOTIDE SEQUENCE [LARGE SCALE GENOMIC DNA]</scope>
    <source>
        <strain evidence="5">SB210</strain>
    </source>
</reference>
<keyword evidence="5" id="KW-1185">Reference proteome</keyword>
<dbReference type="RefSeq" id="XP_001008889.2">
    <property type="nucleotide sequence ID" value="XM_001008889.2"/>
</dbReference>
<dbReference type="KEGG" id="tet:TTHERM_00187230"/>
<dbReference type="eggNOG" id="KOG1256">
    <property type="taxonomic scope" value="Eukaryota"/>
</dbReference>